<feature type="domain" description="Transcriptional repressor PaaX-like central Cas2-like" evidence="3">
    <location>
        <begin position="106"/>
        <end position="172"/>
    </location>
</feature>
<dbReference type="Gene3D" id="1.20.58.1460">
    <property type="match status" value="1"/>
</dbReference>
<dbReference type="SUPFAM" id="SSF46785">
    <property type="entry name" value="Winged helix' DNA-binding domain"/>
    <property type="match status" value="1"/>
</dbReference>
<evidence type="ECO:0000259" key="3">
    <source>
        <dbReference type="Pfam" id="PF20803"/>
    </source>
</evidence>
<dbReference type="InterPro" id="IPR036390">
    <property type="entry name" value="WH_DNA-bd_sf"/>
</dbReference>
<dbReference type="InterPro" id="IPR048846">
    <property type="entry name" value="PaaX-like_central"/>
</dbReference>
<dbReference type="Gene3D" id="3.30.70.2650">
    <property type="match status" value="1"/>
</dbReference>
<dbReference type="Proteomes" id="UP001500457">
    <property type="component" value="Unassembled WGS sequence"/>
</dbReference>
<evidence type="ECO:0000259" key="2">
    <source>
        <dbReference type="Pfam" id="PF08223"/>
    </source>
</evidence>
<accession>A0ABP9EIY8</accession>
<organism evidence="4 5">
    <name type="scientific">Actinomycetospora straminea</name>
    <dbReference type="NCBI Taxonomy" id="663607"/>
    <lineage>
        <taxon>Bacteria</taxon>
        <taxon>Bacillati</taxon>
        <taxon>Actinomycetota</taxon>
        <taxon>Actinomycetes</taxon>
        <taxon>Pseudonocardiales</taxon>
        <taxon>Pseudonocardiaceae</taxon>
        <taxon>Actinomycetospora</taxon>
    </lineage>
</organism>
<feature type="domain" description="Transcriptional repressor PaaX-like C-terminal" evidence="2">
    <location>
        <begin position="189"/>
        <end position="272"/>
    </location>
</feature>
<comment type="caution">
    <text evidence="4">The sequence shown here is derived from an EMBL/GenBank/DDBJ whole genome shotgun (WGS) entry which is preliminary data.</text>
</comment>
<proteinExistence type="predicted"/>
<dbReference type="Gene3D" id="1.10.10.10">
    <property type="entry name" value="Winged helix-like DNA-binding domain superfamily/Winged helix DNA-binding domain"/>
    <property type="match status" value="1"/>
</dbReference>
<evidence type="ECO:0000313" key="4">
    <source>
        <dbReference type="EMBL" id="GAA4878927.1"/>
    </source>
</evidence>
<dbReference type="PIRSF" id="PIRSF020623">
    <property type="entry name" value="PaaX"/>
    <property type="match status" value="1"/>
</dbReference>
<dbReference type="InterPro" id="IPR013225">
    <property type="entry name" value="PaaX_C"/>
</dbReference>
<dbReference type="Pfam" id="PF07848">
    <property type="entry name" value="PaaX"/>
    <property type="match status" value="1"/>
</dbReference>
<dbReference type="Pfam" id="PF08223">
    <property type="entry name" value="PaaX_C"/>
    <property type="match status" value="1"/>
</dbReference>
<dbReference type="EMBL" id="BAABHQ010000008">
    <property type="protein sequence ID" value="GAA4878927.1"/>
    <property type="molecule type" value="Genomic_DNA"/>
</dbReference>
<evidence type="ECO:0000313" key="5">
    <source>
        <dbReference type="Proteomes" id="UP001500457"/>
    </source>
</evidence>
<evidence type="ECO:0000259" key="1">
    <source>
        <dbReference type="Pfam" id="PF07848"/>
    </source>
</evidence>
<dbReference type="PANTHER" id="PTHR30319:SF1">
    <property type="entry name" value="TRANSCRIPTIONAL REPRESSOR PAAX"/>
    <property type="match status" value="1"/>
</dbReference>
<dbReference type="Pfam" id="PF20803">
    <property type="entry name" value="PaaX_M"/>
    <property type="match status" value="1"/>
</dbReference>
<reference evidence="5" key="1">
    <citation type="journal article" date="2019" name="Int. J. Syst. Evol. Microbiol.">
        <title>The Global Catalogue of Microorganisms (GCM) 10K type strain sequencing project: providing services to taxonomists for standard genome sequencing and annotation.</title>
        <authorList>
            <consortium name="The Broad Institute Genomics Platform"/>
            <consortium name="The Broad Institute Genome Sequencing Center for Infectious Disease"/>
            <person name="Wu L."/>
            <person name="Ma J."/>
        </authorList>
    </citation>
    <scope>NUCLEOTIDE SEQUENCE [LARGE SCALE GENOMIC DNA]</scope>
    <source>
        <strain evidence="5">JCM 17983</strain>
    </source>
</reference>
<dbReference type="PANTHER" id="PTHR30319">
    <property type="entry name" value="PHENYLACETIC ACID REGULATOR-RELATED TRANSCRIPTIONAL REPRESSOR"/>
    <property type="match status" value="1"/>
</dbReference>
<sequence length="308" mass="33951">MSGPEARVEAERAAVSARPQHLLLTLLGDHWYPERVDLPSTVLVSLLGEFGVAQANARAALSRLARRGLLLSRRDGRRTNYALTDEGIRTLDAGTERIFTFARGTSTWDGRWTLVTFSVPEEQRTVRSHLRSRLGWLGFAPLFDAVYAAPGDREHDAVAVLAELGVQKAAVVVGRASSAIAGGDPARAWDLEDLRRRYEEFAARFAPLGDLVDELTPAQALVARTAAIDVWREFPGLDPELPQELLPEHWPQARARELFAALYDGLAPAATERVRELVHEGAPDRAPLVSFHTTCDALDLVARDQQKL</sequence>
<gene>
    <name evidence="4" type="ORF">GCM10023203_31870</name>
</gene>
<feature type="domain" description="Transcriptional repressor PaaX-like N-terminal" evidence="1">
    <location>
        <begin position="20"/>
        <end position="87"/>
    </location>
</feature>
<name>A0ABP9EIY8_9PSEU</name>
<protein>
    <submittedName>
        <fullName evidence="4">PaaX family transcriptional regulator C-terminal domain-containing protein</fullName>
    </submittedName>
</protein>
<keyword evidence="5" id="KW-1185">Reference proteome</keyword>
<dbReference type="InterPro" id="IPR012906">
    <property type="entry name" value="PaaX-like_N"/>
</dbReference>
<dbReference type="InterPro" id="IPR036388">
    <property type="entry name" value="WH-like_DNA-bd_sf"/>
</dbReference>
<dbReference type="InterPro" id="IPR011965">
    <property type="entry name" value="PaaX_trns_reg"/>
</dbReference>